<keyword evidence="2" id="KW-0963">Cytoplasm</keyword>
<dbReference type="Gene3D" id="3.40.630.20">
    <property type="entry name" value="Peptidase C15, pyroglutamyl peptidase I-like"/>
    <property type="match status" value="1"/>
</dbReference>
<dbReference type="EMBL" id="PYAV01000002">
    <property type="protein sequence ID" value="PSL50979.1"/>
    <property type="molecule type" value="Genomic_DNA"/>
</dbReference>
<keyword evidence="8" id="KW-1185">Reference proteome</keyword>
<evidence type="ECO:0000256" key="2">
    <source>
        <dbReference type="ARBA" id="ARBA00022490"/>
    </source>
</evidence>
<dbReference type="GO" id="GO:0006508">
    <property type="term" value="P:proteolysis"/>
    <property type="evidence" value="ECO:0007669"/>
    <property type="project" value="UniProtKB-KW"/>
</dbReference>
<dbReference type="PROSITE" id="PS01334">
    <property type="entry name" value="PYRASE_CYS"/>
    <property type="match status" value="1"/>
</dbReference>
<organism evidence="7 8">
    <name type="scientific">Salsuginibacillus halophilus</name>
    <dbReference type="NCBI Taxonomy" id="517424"/>
    <lineage>
        <taxon>Bacteria</taxon>
        <taxon>Bacillati</taxon>
        <taxon>Bacillota</taxon>
        <taxon>Bacilli</taxon>
        <taxon>Bacillales</taxon>
        <taxon>Bacillaceae</taxon>
        <taxon>Salsuginibacillus</taxon>
    </lineage>
</organism>
<comment type="caution">
    <text evidence="7">The sequence shown here is derived from an EMBL/GenBank/DDBJ whole genome shotgun (WGS) entry which is preliminary data.</text>
</comment>
<name>A0A2P8HXM2_9BACI</name>
<dbReference type="RefSeq" id="WP_106587691.1">
    <property type="nucleotide sequence ID" value="NZ_PYAV01000002.1"/>
</dbReference>
<evidence type="ECO:0000256" key="4">
    <source>
        <dbReference type="ARBA" id="ARBA00022801"/>
    </source>
</evidence>
<evidence type="ECO:0000256" key="1">
    <source>
        <dbReference type="ARBA" id="ARBA00006641"/>
    </source>
</evidence>
<dbReference type="Pfam" id="PF01470">
    <property type="entry name" value="Peptidase_C15"/>
    <property type="match status" value="1"/>
</dbReference>
<dbReference type="InterPro" id="IPR000816">
    <property type="entry name" value="Peptidase_C15"/>
</dbReference>
<dbReference type="InterPro" id="IPR036440">
    <property type="entry name" value="Peptidase_C15-like_sf"/>
</dbReference>
<gene>
    <name evidence="7" type="ORF">B0H94_102256</name>
</gene>
<dbReference type="GO" id="GO:0005829">
    <property type="term" value="C:cytosol"/>
    <property type="evidence" value="ECO:0007669"/>
    <property type="project" value="InterPro"/>
</dbReference>
<dbReference type="OrthoDB" id="9779738at2"/>
<evidence type="ECO:0000256" key="6">
    <source>
        <dbReference type="PROSITE-ProRule" id="PRU10077"/>
    </source>
</evidence>
<evidence type="ECO:0000313" key="7">
    <source>
        <dbReference type="EMBL" id="PSL50979.1"/>
    </source>
</evidence>
<comment type="similarity">
    <text evidence="1">Belongs to the peptidase C15 family.</text>
</comment>
<dbReference type="PRINTS" id="PR00706">
    <property type="entry name" value="PYROGLUPTASE"/>
</dbReference>
<evidence type="ECO:0000256" key="5">
    <source>
        <dbReference type="ARBA" id="ARBA00022807"/>
    </source>
</evidence>
<dbReference type="SUPFAM" id="SSF53182">
    <property type="entry name" value="Pyrrolidone carboxyl peptidase (pyroglutamate aminopeptidase)"/>
    <property type="match status" value="1"/>
</dbReference>
<dbReference type="CDD" id="cd00501">
    <property type="entry name" value="Peptidase_C15"/>
    <property type="match status" value="1"/>
</dbReference>
<keyword evidence="4" id="KW-0378">Hydrolase</keyword>
<dbReference type="EC" id="3.4.19.3" evidence="6"/>
<sequence>MKVLCTGFEPFGQMKSNPTERLMTKIAEEYQGSQVIQLKTKVLPVVFDTCVDALWEEVTLFRPDVIVSTGLAYGRSGVNIERIGINVKDSGSSDGAPKDNQGRAYTGEVIAAGGPDALFSTLPIDQMKEDLQEKEIPSVISNTAGTYICNQTLYETLYRLQEQKWETVCGFLHFPALPEMTLQKPSTPSMSLDLQQKALSTVIQTLAAEHLQ</sequence>
<comment type="catalytic activity">
    <reaction evidence="6">
        <text>Release of an N-terminal pyroglutamyl group from a polypeptide, the second amino acid generally not being Pro.</text>
        <dbReference type="EC" id="3.4.19.3"/>
    </reaction>
</comment>
<protein>
    <recommendedName>
        <fullName evidence="6">Pyroglutamyl-peptidase I</fullName>
        <ecNumber evidence="6">3.4.19.3</ecNumber>
    </recommendedName>
</protein>
<feature type="active site" evidence="6">
    <location>
        <position position="149"/>
    </location>
</feature>
<accession>A0A2P8HXM2</accession>
<dbReference type="GO" id="GO:0016920">
    <property type="term" value="F:pyroglutamyl-peptidase activity"/>
    <property type="evidence" value="ECO:0007669"/>
    <property type="project" value="UniProtKB-EC"/>
</dbReference>
<dbReference type="Proteomes" id="UP000242310">
    <property type="component" value="Unassembled WGS sequence"/>
</dbReference>
<dbReference type="InterPro" id="IPR033694">
    <property type="entry name" value="PGPEP1_Cys_AS"/>
</dbReference>
<proteinExistence type="inferred from homology"/>
<dbReference type="InterPro" id="IPR016125">
    <property type="entry name" value="Peptidase_C15-like"/>
</dbReference>
<evidence type="ECO:0000256" key="3">
    <source>
        <dbReference type="ARBA" id="ARBA00022670"/>
    </source>
</evidence>
<dbReference type="PIRSF" id="PIRSF015592">
    <property type="entry name" value="Prld-crbxl_pptds"/>
    <property type="match status" value="1"/>
</dbReference>
<reference evidence="7 8" key="1">
    <citation type="submission" date="2018-03" db="EMBL/GenBank/DDBJ databases">
        <title>Genomic Encyclopedia of Type Strains, Phase III (KMG-III): the genomes of soil and plant-associated and newly described type strains.</title>
        <authorList>
            <person name="Whitman W."/>
        </authorList>
    </citation>
    <scope>NUCLEOTIDE SEQUENCE [LARGE SCALE GENOMIC DNA]</scope>
    <source>
        <strain evidence="7 8">CGMCC 1.07653</strain>
    </source>
</reference>
<dbReference type="AlphaFoldDB" id="A0A2P8HXM2"/>
<keyword evidence="5" id="KW-0788">Thiol protease</keyword>
<keyword evidence="3" id="KW-0645">Protease</keyword>
<dbReference type="PANTHER" id="PTHR23402:SF1">
    <property type="entry name" value="PYROGLUTAMYL-PEPTIDASE I"/>
    <property type="match status" value="1"/>
</dbReference>
<dbReference type="PANTHER" id="PTHR23402">
    <property type="entry name" value="PROTEASE FAMILY C15 PYROGLUTAMYL-PEPTIDASE I-RELATED"/>
    <property type="match status" value="1"/>
</dbReference>
<evidence type="ECO:0000313" key="8">
    <source>
        <dbReference type="Proteomes" id="UP000242310"/>
    </source>
</evidence>